<evidence type="ECO:0008006" key="3">
    <source>
        <dbReference type="Google" id="ProtNLM"/>
    </source>
</evidence>
<dbReference type="SUPFAM" id="SSF50249">
    <property type="entry name" value="Nucleic acid-binding proteins"/>
    <property type="match status" value="1"/>
</dbReference>
<sequence>MNIKNPWENAKALYPVGAQAQGTVKKKFPFGVFLELSGAPDVIAFLDIASYNPAGEPPPAPLPDPGARVTGTIAAHNERDKQLRIRVGPPVHQIMDKRANDHT</sequence>
<accession>A0ABT2B1L2</accession>
<evidence type="ECO:0000313" key="2">
    <source>
        <dbReference type="Proteomes" id="UP001205612"/>
    </source>
</evidence>
<keyword evidence="2" id="KW-1185">Reference proteome</keyword>
<dbReference type="RefSeq" id="WP_258778924.1">
    <property type="nucleotide sequence ID" value="NZ_JANUGP010000009.1"/>
</dbReference>
<dbReference type="InterPro" id="IPR012340">
    <property type="entry name" value="NA-bd_OB-fold"/>
</dbReference>
<reference evidence="1 2" key="1">
    <citation type="submission" date="2022-08" db="EMBL/GenBank/DDBJ databases">
        <authorList>
            <person name="Somphong A."/>
            <person name="Phongsopitanun W."/>
        </authorList>
    </citation>
    <scope>NUCLEOTIDE SEQUENCE [LARGE SCALE GENOMIC DNA]</scope>
    <source>
        <strain evidence="1 2">LP11</strain>
    </source>
</reference>
<proteinExistence type="predicted"/>
<organism evidence="1 2">
    <name type="scientific">Streptomyces pyxinicus</name>
    <dbReference type="NCBI Taxonomy" id="2970331"/>
    <lineage>
        <taxon>Bacteria</taxon>
        <taxon>Bacillati</taxon>
        <taxon>Actinomycetota</taxon>
        <taxon>Actinomycetes</taxon>
        <taxon>Kitasatosporales</taxon>
        <taxon>Streptomycetaceae</taxon>
        <taxon>Streptomyces</taxon>
    </lineage>
</organism>
<gene>
    <name evidence="1" type="ORF">NX794_14480</name>
</gene>
<evidence type="ECO:0000313" key="1">
    <source>
        <dbReference type="EMBL" id="MCS0602408.1"/>
    </source>
</evidence>
<name>A0ABT2B1L2_9ACTN</name>
<dbReference type="Proteomes" id="UP001205612">
    <property type="component" value="Unassembled WGS sequence"/>
</dbReference>
<protein>
    <recommendedName>
        <fullName evidence="3">S1 motif domain-containing protein</fullName>
    </recommendedName>
</protein>
<comment type="caution">
    <text evidence="1">The sequence shown here is derived from an EMBL/GenBank/DDBJ whole genome shotgun (WGS) entry which is preliminary data.</text>
</comment>
<dbReference type="EMBL" id="JANUGP010000009">
    <property type="protein sequence ID" value="MCS0602408.1"/>
    <property type="molecule type" value="Genomic_DNA"/>
</dbReference>